<comment type="caution">
    <text evidence="3">The sequence shown here is derived from an EMBL/GenBank/DDBJ whole genome shotgun (WGS) entry which is preliminary data.</text>
</comment>
<reference evidence="3" key="1">
    <citation type="submission" date="2019-08" db="EMBL/GenBank/DDBJ databases">
        <authorList>
            <person name="Kucharzyk K."/>
            <person name="Murdoch R.W."/>
            <person name="Higgins S."/>
            <person name="Loffler F."/>
        </authorList>
    </citation>
    <scope>NUCLEOTIDE SEQUENCE</scope>
</reference>
<dbReference type="InterPro" id="IPR008979">
    <property type="entry name" value="Galactose-bd-like_sf"/>
</dbReference>
<keyword evidence="1 3" id="KW-0378">Hydrolase</keyword>
<protein>
    <submittedName>
        <fullName evidence="3">tRNA(Glu)-specific nuclease WapA</fullName>
        <ecNumber evidence="3">3.1.-.-</ecNumber>
    </submittedName>
</protein>
<feature type="domain" description="CBM-cenC" evidence="2">
    <location>
        <begin position="296"/>
        <end position="427"/>
    </location>
</feature>
<dbReference type="AlphaFoldDB" id="A0A645BVY4"/>
<accession>A0A645BVY4</accession>
<dbReference type="Pfam" id="PF02018">
    <property type="entry name" value="CBM_4_9"/>
    <property type="match status" value="1"/>
</dbReference>
<dbReference type="EC" id="3.1.-.-" evidence="3"/>
<dbReference type="GO" id="GO:0016798">
    <property type="term" value="F:hydrolase activity, acting on glycosyl bonds"/>
    <property type="evidence" value="ECO:0007669"/>
    <property type="project" value="InterPro"/>
</dbReference>
<dbReference type="EMBL" id="VSSQ01022756">
    <property type="protein sequence ID" value="MPM69268.1"/>
    <property type="molecule type" value="Genomic_DNA"/>
</dbReference>
<dbReference type="SUPFAM" id="SSF49785">
    <property type="entry name" value="Galactose-binding domain-like"/>
    <property type="match status" value="1"/>
</dbReference>
<organism evidence="3">
    <name type="scientific">bioreactor metagenome</name>
    <dbReference type="NCBI Taxonomy" id="1076179"/>
    <lineage>
        <taxon>unclassified sequences</taxon>
        <taxon>metagenomes</taxon>
        <taxon>ecological metagenomes</taxon>
    </lineage>
</organism>
<evidence type="ECO:0000313" key="3">
    <source>
        <dbReference type="EMBL" id="MPM69268.1"/>
    </source>
</evidence>
<evidence type="ECO:0000256" key="1">
    <source>
        <dbReference type="ARBA" id="ARBA00022801"/>
    </source>
</evidence>
<sequence>MPVNISLIYNSKQKNNTDTNGSVLGFGNGWRLNLSQRIVKVNVSGEDYYKYIDSDGTEHYFKYESSSGKYKDVSGLDLTIELNYNNGYDKGYLIKDKKDNKYMFTASGYLYKIEDTNKNTMTLQYEGPKLKYVVDGVGRRTTLDLLDNGYLVGITDSSGRKISFGYKGVQLNLIRYPDNKLSVINYDSSDRLIEAQNYDGYKVKYEYTSGIDSKVSKSYEVFNDGTTGKSLTINYGYNTTTFKDLQGRKEVYQFNNWGNTTSVIDANGNGTYYKYGEISTVNKLQSNSKLQTTVTNYLLNHNCEVVNSQWNYDYWGSSQGKGEFTTEEKYLGNNSLKVTKNNIDSRSFFNQTTILEKGKTYTFSAYVKSKNISSALKKGAGIFVNYQNKDGSYSTVESEFLQGSSNWERLSVTFTLPSDAASNSVYLRAGIIEGTGTVYIDSLQVENGITPNRYNLVENPSFKANGNQGNSTYW</sequence>
<name>A0A645BVY4_9ZZZZ</name>
<gene>
    <name evidence="3" type="primary">wapA</name>
    <name evidence="3" type="ORF">SDC9_116212</name>
</gene>
<proteinExistence type="predicted"/>
<dbReference type="Gene3D" id="2.60.120.260">
    <property type="entry name" value="Galactose-binding domain-like"/>
    <property type="match status" value="1"/>
</dbReference>
<dbReference type="InterPro" id="IPR003305">
    <property type="entry name" value="CenC_carb-bd"/>
</dbReference>
<evidence type="ECO:0000259" key="2">
    <source>
        <dbReference type="Pfam" id="PF02018"/>
    </source>
</evidence>